<organism evidence="2 3">
    <name type="scientific">Ditylenchus dipsaci</name>
    <dbReference type="NCBI Taxonomy" id="166011"/>
    <lineage>
        <taxon>Eukaryota</taxon>
        <taxon>Metazoa</taxon>
        <taxon>Ecdysozoa</taxon>
        <taxon>Nematoda</taxon>
        <taxon>Chromadorea</taxon>
        <taxon>Rhabditida</taxon>
        <taxon>Tylenchina</taxon>
        <taxon>Tylenchomorpha</taxon>
        <taxon>Sphaerularioidea</taxon>
        <taxon>Anguinidae</taxon>
        <taxon>Anguininae</taxon>
        <taxon>Ditylenchus</taxon>
    </lineage>
</organism>
<feature type="transmembrane region" description="Helical" evidence="1">
    <location>
        <begin position="93"/>
        <end position="112"/>
    </location>
</feature>
<dbReference type="Proteomes" id="UP000887574">
    <property type="component" value="Unplaced"/>
</dbReference>
<keyword evidence="1" id="KW-1133">Transmembrane helix</keyword>
<evidence type="ECO:0000313" key="2">
    <source>
        <dbReference type="Proteomes" id="UP000887574"/>
    </source>
</evidence>
<protein>
    <submittedName>
        <fullName evidence="3">Uncharacterized protein</fullName>
    </submittedName>
</protein>
<keyword evidence="1" id="KW-0472">Membrane</keyword>
<evidence type="ECO:0000256" key="1">
    <source>
        <dbReference type="SAM" id="Phobius"/>
    </source>
</evidence>
<dbReference type="AlphaFoldDB" id="A0A915CNR0"/>
<name>A0A915CNR0_9BILA</name>
<keyword evidence="2" id="KW-1185">Reference proteome</keyword>
<sequence length="127" mass="14816">MAFTNFTVLGWTVFSLLGQTTIVWLNWDYYQNKCCGVRNALLEYKESRWFINQRYSPRLYLPASCTESENQLQNNRIILMGCREVIQQETLRGNTVICALSAVSAIIYSVYVRKMLKSHSAKRYEVV</sequence>
<reference evidence="3" key="1">
    <citation type="submission" date="2022-11" db="UniProtKB">
        <authorList>
            <consortium name="WormBaseParasite"/>
        </authorList>
    </citation>
    <scope>IDENTIFICATION</scope>
</reference>
<keyword evidence="1" id="KW-0812">Transmembrane</keyword>
<dbReference type="WBParaSite" id="jg10530">
    <property type="protein sequence ID" value="jg10530"/>
    <property type="gene ID" value="jg10530"/>
</dbReference>
<proteinExistence type="predicted"/>
<accession>A0A915CNR0</accession>
<evidence type="ECO:0000313" key="3">
    <source>
        <dbReference type="WBParaSite" id="jg10530"/>
    </source>
</evidence>